<dbReference type="STRING" id="888061.AXF15_00105"/>
<evidence type="ECO:0000313" key="4">
    <source>
        <dbReference type="Proteomes" id="UP000063964"/>
    </source>
</evidence>
<keyword evidence="2" id="KW-0732">Signal</keyword>
<dbReference type="Proteomes" id="UP000063964">
    <property type="component" value="Chromosome"/>
</dbReference>
<dbReference type="KEGG" id="doa:AXF15_00105"/>
<evidence type="ECO:0008006" key="5">
    <source>
        <dbReference type="Google" id="ProtNLM"/>
    </source>
</evidence>
<feature type="chain" id="PRO_5007141319" description="FecR protein domain-containing protein" evidence="2">
    <location>
        <begin position="19"/>
        <end position="167"/>
    </location>
</feature>
<keyword evidence="4" id="KW-1185">Reference proteome</keyword>
<name>A0A109W598_9BACT</name>
<organism evidence="3 4">
    <name type="scientific">Desulfomicrobium orale DSM 12838</name>
    <dbReference type="NCBI Taxonomy" id="888061"/>
    <lineage>
        <taxon>Bacteria</taxon>
        <taxon>Pseudomonadati</taxon>
        <taxon>Thermodesulfobacteriota</taxon>
        <taxon>Desulfovibrionia</taxon>
        <taxon>Desulfovibrionales</taxon>
        <taxon>Desulfomicrobiaceae</taxon>
        <taxon>Desulfomicrobium</taxon>
    </lineage>
</organism>
<feature type="signal peptide" evidence="2">
    <location>
        <begin position="1"/>
        <end position="18"/>
    </location>
</feature>
<evidence type="ECO:0000256" key="2">
    <source>
        <dbReference type="SAM" id="SignalP"/>
    </source>
</evidence>
<gene>
    <name evidence="3" type="ORF">AXF15_00105</name>
</gene>
<evidence type="ECO:0000313" key="3">
    <source>
        <dbReference type="EMBL" id="AMD91670.1"/>
    </source>
</evidence>
<protein>
    <recommendedName>
        <fullName evidence="5">FecR protein domain-containing protein</fullName>
    </recommendedName>
</protein>
<accession>A0A109W598</accession>
<proteinExistence type="predicted"/>
<dbReference type="RefSeq" id="WP_066601546.1">
    <property type="nucleotide sequence ID" value="NZ_CP014230.1"/>
</dbReference>
<feature type="region of interest" description="Disordered" evidence="1">
    <location>
        <begin position="132"/>
        <end position="167"/>
    </location>
</feature>
<reference evidence="4" key="1">
    <citation type="submission" date="2016-02" db="EMBL/GenBank/DDBJ databases">
        <authorList>
            <person name="Holder M.E."/>
            <person name="Ajami N.J."/>
            <person name="Petrosino J.F."/>
        </authorList>
    </citation>
    <scope>NUCLEOTIDE SEQUENCE [LARGE SCALE GENOMIC DNA]</scope>
    <source>
        <strain evidence="4">DSM 12838</strain>
    </source>
</reference>
<dbReference type="AlphaFoldDB" id="A0A109W598"/>
<dbReference type="OrthoDB" id="5415289at2"/>
<evidence type="ECO:0000256" key="1">
    <source>
        <dbReference type="SAM" id="MobiDB-lite"/>
    </source>
</evidence>
<dbReference type="EMBL" id="CP014230">
    <property type="protein sequence ID" value="AMD91670.1"/>
    <property type="molecule type" value="Genomic_DNA"/>
</dbReference>
<sequence>MRYFALHVLVFLSLTGWAAGGDMAGRIEKLDGEGRVQRGQTVIPAGTGLELYAEDVVFTEEWSSIGIVLQDGSILFLGPDSRLLIRDFLPAKPDSLGASGVGLLKGFLALISGLVPEKARTETPDAVIAILNEPRPDEEPHARGNTGRPAAAEGWRGHPRGQGRTAP</sequence>